<dbReference type="Gene3D" id="1.10.4200.10">
    <property type="entry name" value="Triphosphoribosyl-dephospho-CoA protein"/>
    <property type="match status" value="1"/>
</dbReference>
<name>A0ABD4TM89_9EURY</name>
<comment type="caution">
    <text evidence="1">The sequence shown here is derived from an EMBL/GenBank/DDBJ whole genome shotgun (WGS) entry which is preliminary data.</text>
</comment>
<dbReference type="RefSeq" id="WP_255332919.1">
    <property type="nucleotide sequence ID" value="NZ_VOTZ01000017.1"/>
</dbReference>
<protein>
    <submittedName>
        <fullName evidence="1">Triphosphoribosyl-dephospho-CoA synthase</fullName>
    </submittedName>
</protein>
<dbReference type="InterPro" id="IPR002736">
    <property type="entry name" value="CitG"/>
</dbReference>
<dbReference type="EMBL" id="VOTZ01000017">
    <property type="protein sequence ID" value="MCQ1538960.1"/>
    <property type="molecule type" value="Genomic_DNA"/>
</dbReference>
<keyword evidence="2" id="KW-1185">Reference proteome</keyword>
<gene>
    <name evidence="1" type="ORF">FTO68_08200</name>
</gene>
<dbReference type="Proteomes" id="UP001524383">
    <property type="component" value="Unassembled WGS sequence"/>
</dbReference>
<organism evidence="1 2">
    <name type="scientific">Methanocalculus taiwanensis</name>
    <dbReference type="NCBI Taxonomy" id="106207"/>
    <lineage>
        <taxon>Archaea</taxon>
        <taxon>Methanobacteriati</taxon>
        <taxon>Methanobacteriota</taxon>
        <taxon>Stenosarchaea group</taxon>
        <taxon>Methanomicrobia</taxon>
        <taxon>Methanomicrobiales</taxon>
        <taxon>Methanocalculaceae</taxon>
        <taxon>Methanocalculus</taxon>
    </lineage>
</organism>
<reference evidence="1 2" key="1">
    <citation type="submission" date="2019-08" db="EMBL/GenBank/DDBJ databases">
        <authorList>
            <person name="Chen S.-C."/>
            <person name="Lai M.-C."/>
            <person name="You Y.-T."/>
        </authorList>
    </citation>
    <scope>NUCLEOTIDE SEQUENCE [LARGE SCALE GENOMIC DNA]</scope>
    <source>
        <strain evidence="1 2">P2F9704a</strain>
    </source>
</reference>
<sequence length="273" mass="30073">MKCPPTSRAELAQLAMMLEVTAYPKPGNVDRCHDYEDTRLEHFLASVIACRPTLDVVGRGELSIGAAIYDAVVRTNCHLGGNTHFGAFILLMPLIAGGDIPGALRLIKETTVHDAVLFYQAFAETQVRVIESDGLDVNDPDSIEQIRRDQLTLLDVMAYSAPKDMICREWVEGFPLTRRFADRLHDAGGGAKAISPLFIGLMAKEMDTFIAKKFNAEVAEEAMAMAQEVLGGRRTVESMDEECIRRGINPGSLADITIAGIYLALTEGWQWDR</sequence>
<dbReference type="AlphaFoldDB" id="A0ABD4TM89"/>
<dbReference type="PANTHER" id="PTHR42280">
    <property type="entry name" value="CITG FAMILY PROTEIN"/>
    <property type="match status" value="1"/>
</dbReference>
<dbReference type="Pfam" id="PF01874">
    <property type="entry name" value="CitG"/>
    <property type="match status" value="1"/>
</dbReference>
<dbReference type="PANTHER" id="PTHR42280:SF1">
    <property type="entry name" value="CITG FAMILY PROTEIN"/>
    <property type="match status" value="1"/>
</dbReference>
<evidence type="ECO:0000313" key="2">
    <source>
        <dbReference type="Proteomes" id="UP001524383"/>
    </source>
</evidence>
<evidence type="ECO:0000313" key="1">
    <source>
        <dbReference type="EMBL" id="MCQ1538960.1"/>
    </source>
</evidence>
<proteinExistence type="predicted"/>
<accession>A0ABD4TM89</accession>